<dbReference type="AlphaFoldDB" id="A0A6A5BK22"/>
<dbReference type="Gene3D" id="3.50.50.60">
    <property type="entry name" value="FAD/NAD(P)-binding domain"/>
    <property type="match status" value="3"/>
</dbReference>
<dbReference type="SUPFAM" id="SSF51905">
    <property type="entry name" value="FAD/NAD(P)-binding domain"/>
    <property type="match status" value="1"/>
</dbReference>
<dbReference type="PRINTS" id="PR00420">
    <property type="entry name" value="RNGMNOXGNASE"/>
</dbReference>
<dbReference type="Proteomes" id="UP000444721">
    <property type="component" value="Unassembled WGS sequence"/>
</dbReference>
<dbReference type="GeneID" id="68113393"/>
<dbReference type="InterPro" id="IPR002938">
    <property type="entry name" value="FAD-bd"/>
</dbReference>
<comment type="caution">
    <text evidence="2">The sequence shown here is derived from an EMBL/GenBank/DDBJ whole genome shotgun (WGS) entry which is preliminary data.</text>
</comment>
<dbReference type="VEuPathDB" id="AmoebaDB:NfTy_077710"/>
<dbReference type="GO" id="GO:0005739">
    <property type="term" value="C:mitochondrion"/>
    <property type="evidence" value="ECO:0007669"/>
    <property type="project" value="TreeGrafter"/>
</dbReference>
<dbReference type="GO" id="GO:0071949">
    <property type="term" value="F:FAD binding"/>
    <property type="evidence" value="ECO:0007669"/>
    <property type="project" value="InterPro"/>
</dbReference>
<evidence type="ECO:0000313" key="3">
    <source>
        <dbReference type="Proteomes" id="UP000444721"/>
    </source>
</evidence>
<name>A0A6A5BK22_NAEFO</name>
<dbReference type="Pfam" id="PF01494">
    <property type="entry name" value="FAD_binding_3"/>
    <property type="match status" value="1"/>
</dbReference>
<gene>
    <name evidence="2" type="ORF">FDP41_006175</name>
</gene>
<dbReference type="VEuPathDB" id="AmoebaDB:FDP41_006175"/>
<accession>A0A6A5BK22</accession>
<proteinExistence type="predicted"/>
<dbReference type="VEuPathDB" id="AmoebaDB:NF0021560"/>
<dbReference type="PANTHER" id="PTHR43876">
    <property type="entry name" value="UBIQUINONE BIOSYNTHESIS MONOOXYGENASE COQ6, MITOCHONDRIAL"/>
    <property type="match status" value="1"/>
</dbReference>
<dbReference type="OrthoDB" id="683240at2759"/>
<protein>
    <recommendedName>
        <fullName evidence="1">FAD-binding domain-containing protein</fullName>
    </recommendedName>
</protein>
<reference evidence="2 3" key="1">
    <citation type="journal article" date="2019" name="Sci. Rep.">
        <title>Nanopore sequencing improves the draft genome of the human pathogenic amoeba Naegleria fowleri.</title>
        <authorList>
            <person name="Liechti N."/>
            <person name="Schurch N."/>
            <person name="Bruggmann R."/>
            <person name="Wittwer M."/>
        </authorList>
    </citation>
    <scope>NUCLEOTIDE SEQUENCE [LARGE SCALE GENOMIC DNA]</scope>
    <source>
        <strain evidence="2 3">ATCC 30894</strain>
    </source>
</reference>
<dbReference type="EMBL" id="VFQX01000051">
    <property type="protein sequence ID" value="KAF0974701.1"/>
    <property type="molecule type" value="Genomic_DNA"/>
</dbReference>
<dbReference type="PANTHER" id="PTHR43876:SF7">
    <property type="entry name" value="UBIQUINONE BIOSYNTHESIS MONOOXYGENASE COQ6, MITOCHONDRIAL"/>
    <property type="match status" value="1"/>
</dbReference>
<keyword evidence="3" id="KW-1185">Reference proteome</keyword>
<dbReference type="InterPro" id="IPR051205">
    <property type="entry name" value="UbiH/COQ6_monooxygenase"/>
</dbReference>
<evidence type="ECO:0000313" key="2">
    <source>
        <dbReference type="EMBL" id="KAF0974701.1"/>
    </source>
</evidence>
<sequence length="505" mass="55404">MSKQTHFNICIVGGGMIGNALANTLAKARYTNQLKIAMINPAVSTNNNIFGTGNSVGIRTSALTGTSMKLLEKIQDKNKEIPMTKYYGMKVWDQDGNFLNLDPKENEFGVNSPFSKTANTSDNVILKSLSSIGNQVFKVGQSINDGLVKRGVGFSNVVSERKDDVIGSIVDNNDVVFSLMEASKKLDSISLFDRSELKAISDGQNPNTKKLIIQTTTEGNEKLNEEITCDLLIAADGATSFVRQFCNFPFYSVKYKQRAFVTNVYVDTDSVPCTGKNTYCYQQFLADGPIGMLPTKQNNVKNIIWSTDPSRAIALEAAYKSGNQQKVLEEMNSIFSKLRIVPRILTEKSEIVQYFPAGSFPLQRLNCKEYVQPGIALVGDAAHCCHPMAGQGVNMGFVDVIQLVKAIQKSVKSGSVIGDYSILKTEYEQIQYRRNELYLDGLDAIKGIFEVESQNDILKGLGIAGLARKIGMDVINSNPLNLKNALIGTAMAVDVDMSHINSIEN</sequence>
<dbReference type="RefSeq" id="XP_044559414.1">
    <property type="nucleotide sequence ID" value="XM_044709781.1"/>
</dbReference>
<feature type="domain" description="FAD-binding" evidence="1">
    <location>
        <begin position="178"/>
        <end position="412"/>
    </location>
</feature>
<dbReference type="InterPro" id="IPR036188">
    <property type="entry name" value="FAD/NAD-bd_sf"/>
</dbReference>
<dbReference type="OMA" id="HCCHPMA"/>
<organism evidence="2 3">
    <name type="scientific">Naegleria fowleri</name>
    <name type="common">Brain eating amoeba</name>
    <dbReference type="NCBI Taxonomy" id="5763"/>
    <lineage>
        <taxon>Eukaryota</taxon>
        <taxon>Discoba</taxon>
        <taxon>Heterolobosea</taxon>
        <taxon>Tetramitia</taxon>
        <taxon>Eutetramitia</taxon>
        <taxon>Vahlkampfiidae</taxon>
        <taxon>Naegleria</taxon>
    </lineage>
</organism>
<evidence type="ECO:0000259" key="1">
    <source>
        <dbReference type="Pfam" id="PF01494"/>
    </source>
</evidence>